<name>A0A918KKP4_9ACTN</name>
<reference evidence="2" key="2">
    <citation type="submission" date="2020-09" db="EMBL/GenBank/DDBJ databases">
        <authorList>
            <person name="Sun Q."/>
            <person name="Ohkuma M."/>
        </authorList>
    </citation>
    <scope>NUCLEOTIDE SEQUENCE</scope>
    <source>
        <strain evidence="2">JCM 4790</strain>
    </source>
</reference>
<sequence>MTDTASHSTDAPFDPFDFPADLIAAQREAAELHAELHRFQATLPWSREPHEGWEAPEQNGGPQGRRSARPATEGWTEEQAETYDTLWKRWRDKSTEVHMHAHWKRCTGAVAYEARQALKRLPEARPVVPVETAEPTQDDVTLTR</sequence>
<evidence type="ECO:0000313" key="2">
    <source>
        <dbReference type="EMBL" id="GGX67061.1"/>
    </source>
</evidence>
<reference evidence="2" key="1">
    <citation type="journal article" date="2014" name="Int. J. Syst. Evol. Microbiol.">
        <title>Complete genome sequence of Corynebacterium casei LMG S-19264T (=DSM 44701T), isolated from a smear-ripened cheese.</title>
        <authorList>
            <consortium name="US DOE Joint Genome Institute (JGI-PGF)"/>
            <person name="Walter F."/>
            <person name="Albersmeier A."/>
            <person name="Kalinowski J."/>
            <person name="Ruckert C."/>
        </authorList>
    </citation>
    <scope>NUCLEOTIDE SEQUENCE</scope>
    <source>
        <strain evidence="2">JCM 4790</strain>
    </source>
</reference>
<accession>A0A918KKP4</accession>
<keyword evidence="3" id="KW-1185">Reference proteome</keyword>
<dbReference type="RefSeq" id="WP_190190007.1">
    <property type="nucleotide sequence ID" value="NZ_BMVU01000006.1"/>
</dbReference>
<protein>
    <submittedName>
        <fullName evidence="2">Uncharacterized protein</fullName>
    </submittedName>
</protein>
<evidence type="ECO:0000313" key="3">
    <source>
        <dbReference type="Proteomes" id="UP000619244"/>
    </source>
</evidence>
<feature type="compositionally biased region" description="Polar residues" evidence="1">
    <location>
        <begin position="134"/>
        <end position="144"/>
    </location>
</feature>
<evidence type="ECO:0000256" key="1">
    <source>
        <dbReference type="SAM" id="MobiDB-lite"/>
    </source>
</evidence>
<feature type="region of interest" description="Disordered" evidence="1">
    <location>
        <begin position="46"/>
        <end position="80"/>
    </location>
</feature>
<organism evidence="2 3">
    <name type="scientific">Streptomyces minutiscleroticus</name>
    <dbReference type="NCBI Taxonomy" id="68238"/>
    <lineage>
        <taxon>Bacteria</taxon>
        <taxon>Bacillati</taxon>
        <taxon>Actinomycetota</taxon>
        <taxon>Actinomycetes</taxon>
        <taxon>Kitasatosporales</taxon>
        <taxon>Streptomycetaceae</taxon>
        <taxon>Streptomyces</taxon>
    </lineage>
</organism>
<dbReference type="AlphaFoldDB" id="A0A918KKP4"/>
<gene>
    <name evidence="2" type="ORF">GCM10010358_21990</name>
</gene>
<dbReference type="EMBL" id="BMVU01000006">
    <property type="protein sequence ID" value="GGX67061.1"/>
    <property type="molecule type" value="Genomic_DNA"/>
</dbReference>
<feature type="region of interest" description="Disordered" evidence="1">
    <location>
        <begin position="124"/>
        <end position="144"/>
    </location>
</feature>
<dbReference type="Proteomes" id="UP000619244">
    <property type="component" value="Unassembled WGS sequence"/>
</dbReference>
<comment type="caution">
    <text evidence="2">The sequence shown here is derived from an EMBL/GenBank/DDBJ whole genome shotgun (WGS) entry which is preliminary data.</text>
</comment>
<proteinExistence type="predicted"/>